<dbReference type="EMBL" id="CCDI010000001">
    <property type="protein sequence ID" value="CDQ22571.1"/>
    <property type="molecule type" value="Genomic_DNA"/>
</dbReference>
<evidence type="ECO:0000313" key="1">
    <source>
        <dbReference type="EMBL" id="CDQ22571.1"/>
    </source>
</evidence>
<reference evidence="1 2" key="2">
    <citation type="submission" date="2014-05" db="EMBL/GenBank/DDBJ databases">
        <title>Draft genome sequence of Halobacillus karajensis HK-03.</title>
        <authorList>
            <person name="Khelaifia S."/>
            <person name="Croce O."/>
            <person name="Lagier J.C."/>
            <person name="Raoult D."/>
        </authorList>
    </citation>
    <scope>NUCLEOTIDE SEQUENCE [LARGE SCALE GENOMIC DNA]</scope>
    <source>
        <strain evidence="1 2">HD-03</strain>
    </source>
</reference>
<evidence type="ECO:0008006" key="3">
    <source>
        <dbReference type="Google" id="ProtNLM"/>
    </source>
</evidence>
<proteinExistence type="predicted"/>
<dbReference type="Pfam" id="PF11367">
    <property type="entry name" value="Tail_completion_gp17"/>
    <property type="match status" value="1"/>
</dbReference>
<comment type="caution">
    <text evidence="1">The sequence shown here is derived from an EMBL/GenBank/DDBJ whole genome shotgun (WGS) entry which is preliminary data.</text>
</comment>
<dbReference type="AlphaFoldDB" id="A0A059NXR0"/>
<reference evidence="2" key="1">
    <citation type="submission" date="2014-03" db="EMBL/GenBank/DDBJ databases">
        <authorList>
            <person name="Urmite Genomes U."/>
        </authorList>
    </citation>
    <scope>NUCLEOTIDE SEQUENCE [LARGE SCALE GENOMIC DNA]</scope>
    <source>
        <strain evidence="2">HD-03</strain>
    </source>
</reference>
<dbReference type="RefSeq" id="WP_035505939.1">
    <property type="nucleotide sequence ID" value="NZ_CCDI010000001.1"/>
</dbReference>
<sequence length="133" mass="15019">MKTALFELQKAIYTSLSNHQPLTDKVKAILDDTEPDQAFPYVTIGEPSSVPAYTKTSTREEIAWTLHCWSKYQGRKESMEILNLMNEAFTQQPLSLGGGFSVSSFNAEQIQVITDIDGETRHGILRVRFVVHQ</sequence>
<gene>
    <name evidence="1" type="ORF">BN983_00784</name>
</gene>
<name>A0A059NXR0_9BACI</name>
<evidence type="ECO:0000313" key="2">
    <source>
        <dbReference type="Proteomes" id="UP000028868"/>
    </source>
</evidence>
<dbReference type="InterPro" id="IPR053745">
    <property type="entry name" value="Viral_Tail_Comp_sf"/>
</dbReference>
<keyword evidence="2" id="KW-1185">Reference proteome</keyword>
<dbReference type="InterPro" id="IPR021508">
    <property type="entry name" value="Gp17-like"/>
</dbReference>
<dbReference type="Gene3D" id="3.30.2000.30">
    <property type="match status" value="1"/>
</dbReference>
<protein>
    <recommendedName>
        <fullName evidence="3">DUF3168 domain-containing protein</fullName>
    </recommendedName>
</protein>
<accession>A0A059NXR0</accession>
<organism evidence="1 2">
    <name type="scientific">Halobacillus karajensis</name>
    <dbReference type="NCBI Taxonomy" id="195088"/>
    <lineage>
        <taxon>Bacteria</taxon>
        <taxon>Bacillati</taxon>
        <taxon>Bacillota</taxon>
        <taxon>Bacilli</taxon>
        <taxon>Bacillales</taxon>
        <taxon>Bacillaceae</taxon>
        <taxon>Halobacillus</taxon>
    </lineage>
</organism>
<dbReference type="Proteomes" id="UP000028868">
    <property type="component" value="Unassembled WGS sequence"/>
</dbReference>